<sequence>MFWGAIYGEVLGFLVSSLTGEHFTMGISALIPAIAGWLFVALVQKFIDTPAEK</sequence>
<dbReference type="EMBL" id="AZFH01000037">
    <property type="protein sequence ID" value="KRL81366.1"/>
    <property type="molecule type" value="Genomic_DNA"/>
</dbReference>
<keyword evidence="1" id="KW-0812">Transmembrane</keyword>
<protein>
    <submittedName>
        <fullName evidence="2">Uncharacterized protein</fullName>
    </submittedName>
</protein>
<proteinExistence type="predicted"/>
<dbReference type="AlphaFoldDB" id="A0A0R1TJN6"/>
<dbReference type="Proteomes" id="UP000051048">
    <property type="component" value="Unassembled WGS sequence"/>
</dbReference>
<dbReference type="PATRIC" id="fig|1423740.3.peg.1906"/>
<name>A0A0R1TJN6_9LACO</name>
<reference evidence="2 3" key="1">
    <citation type="journal article" date="2015" name="Genome Announc.">
        <title>Expanding the biotechnology potential of lactobacilli through comparative genomics of 213 strains and associated genera.</title>
        <authorList>
            <person name="Sun Z."/>
            <person name="Harris H.M."/>
            <person name="McCann A."/>
            <person name="Guo C."/>
            <person name="Argimon S."/>
            <person name="Zhang W."/>
            <person name="Yang X."/>
            <person name="Jeffery I.B."/>
            <person name="Cooney J.C."/>
            <person name="Kagawa T.F."/>
            <person name="Liu W."/>
            <person name="Song Y."/>
            <person name="Salvetti E."/>
            <person name="Wrobel A."/>
            <person name="Rasinkangas P."/>
            <person name="Parkhill J."/>
            <person name="Rea M.C."/>
            <person name="O'Sullivan O."/>
            <person name="Ritari J."/>
            <person name="Douillard F.P."/>
            <person name="Paul Ross R."/>
            <person name="Yang R."/>
            <person name="Briner A.E."/>
            <person name="Felis G.E."/>
            <person name="de Vos W.M."/>
            <person name="Barrangou R."/>
            <person name="Klaenhammer T.R."/>
            <person name="Caufield P.W."/>
            <person name="Cui Y."/>
            <person name="Zhang H."/>
            <person name="O'Toole P.W."/>
        </authorList>
    </citation>
    <scope>NUCLEOTIDE SEQUENCE [LARGE SCALE GENOMIC DNA]</scope>
    <source>
        <strain evidence="2 3">DSM 15833</strain>
    </source>
</reference>
<gene>
    <name evidence="2" type="ORF">FC36_GL001769</name>
</gene>
<evidence type="ECO:0000313" key="3">
    <source>
        <dbReference type="Proteomes" id="UP000051048"/>
    </source>
</evidence>
<feature type="transmembrane region" description="Helical" evidence="1">
    <location>
        <begin position="23"/>
        <end position="43"/>
    </location>
</feature>
<evidence type="ECO:0000256" key="1">
    <source>
        <dbReference type="SAM" id="Phobius"/>
    </source>
</evidence>
<dbReference type="InterPro" id="IPR021324">
    <property type="entry name" value="DUF2929"/>
</dbReference>
<keyword evidence="1" id="KW-0472">Membrane</keyword>
<keyword evidence="1" id="KW-1133">Transmembrane helix</keyword>
<evidence type="ECO:0000313" key="2">
    <source>
        <dbReference type="EMBL" id="KRL81366.1"/>
    </source>
</evidence>
<dbReference type="Pfam" id="PF11151">
    <property type="entry name" value="DUF2929"/>
    <property type="match status" value="1"/>
</dbReference>
<organism evidence="2 3">
    <name type="scientific">Ligilactobacillus equi DSM 15833 = JCM 10991</name>
    <dbReference type="NCBI Taxonomy" id="1423740"/>
    <lineage>
        <taxon>Bacteria</taxon>
        <taxon>Bacillati</taxon>
        <taxon>Bacillota</taxon>
        <taxon>Bacilli</taxon>
        <taxon>Lactobacillales</taxon>
        <taxon>Lactobacillaceae</taxon>
        <taxon>Ligilactobacillus</taxon>
    </lineage>
</organism>
<comment type="caution">
    <text evidence="2">The sequence shown here is derived from an EMBL/GenBank/DDBJ whole genome shotgun (WGS) entry which is preliminary data.</text>
</comment>
<accession>A0A0R1TJN6</accession>